<dbReference type="Pfam" id="PF00724">
    <property type="entry name" value="Oxidored_FMN"/>
    <property type="match status" value="1"/>
</dbReference>
<keyword evidence="2" id="KW-0560">Oxidoreductase</keyword>
<dbReference type="GO" id="GO:0016491">
    <property type="term" value="F:oxidoreductase activity"/>
    <property type="evidence" value="ECO:0007669"/>
    <property type="project" value="UniProtKB-KW"/>
</dbReference>
<dbReference type="Proteomes" id="UP000286208">
    <property type="component" value="Unassembled WGS sequence"/>
</dbReference>
<keyword evidence="1" id="KW-0285">Flavoprotein</keyword>
<evidence type="ECO:0000313" key="5">
    <source>
        <dbReference type="Proteomes" id="UP000286208"/>
    </source>
</evidence>
<evidence type="ECO:0000256" key="1">
    <source>
        <dbReference type="ARBA" id="ARBA00022630"/>
    </source>
</evidence>
<dbReference type="GO" id="GO:0010181">
    <property type="term" value="F:FMN binding"/>
    <property type="evidence" value="ECO:0007669"/>
    <property type="project" value="InterPro"/>
</dbReference>
<feature type="domain" description="NADH:flavin oxidoreductase/NADH oxidase N-terminal" evidence="3">
    <location>
        <begin position="9"/>
        <end position="98"/>
    </location>
</feature>
<accession>A0A438B9M3</accession>
<gene>
    <name evidence="4" type="ORF">EGT67_21915</name>
</gene>
<dbReference type="InterPro" id="IPR001155">
    <property type="entry name" value="OxRdtase_FMN_N"/>
</dbReference>
<feature type="non-terminal residue" evidence="4">
    <location>
        <position position="98"/>
    </location>
</feature>
<evidence type="ECO:0000313" key="4">
    <source>
        <dbReference type="EMBL" id="RVW07617.1"/>
    </source>
</evidence>
<dbReference type="AlphaFoldDB" id="A0A438B9M3"/>
<dbReference type="InterPro" id="IPR013785">
    <property type="entry name" value="Aldolase_TIM"/>
</dbReference>
<dbReference type="PANTHER" id="PTHR43656:SF2">
    <property type="entry name" value="BINDING OXIDOREDUCTASE, PUTATIVE (AFU_ORTHOLOGUE AFUA_2G08260)-RELATED"/>
    <property type="match status" value="1"/>
</dbReference>
<evidence type="ECO:0000256" key="2">
    <source>
        <dbReference type="ARBA" id="ARBA00023002"/>
    </source>
</evidence>
<dbReference type="InterPro" id="IPR051799">
    <property type="entry name" value="NADH_flavin_oxidoreductase"/>
</dbReference>
<dbReference type="Gene3D" id="3.20.20.70">
    <property type="entry name" value="Aldolase class I"/>
    <property type="match status" value="1"/>
</dbReference>
<keyword evidence="5" id="KW-1185">Reference proteome</keyword>
<reference evidence="4 5" key="1">
    <citation type="submission" date="2018-11" db="EMBL/GenBank/DDBJ databases">
        <title>Rhodococcus spongicola sp. nov. and Rhodococcus xishaensis sp. nov. from marine sponges.</title>
        <authorList>
            <person name="Li L."/>
            <person name="Lin H.W."/>
        </authorList>
    </citation>
    <scope>NUCLEOTIDE SEQUENCE [LARGE SCALE GENOMIC DNA]</scope>
    <source>
        <strain evidence="4 5">CCTCC AB2014297</strain>
    </source>
</reference>
<comment type="caution">
    <text evidence="4">The sequence shown here is derived from an EMBL/GenBank/DDBJ whole genome shotgun (WGS) entry which is preliminary data.</text>
</comment>
<name>A0A438B9M3_9NOCA</name>
<sequence>MSEIASPDVFAPAKLGPITLRNRIIKSATFEGRTPQALVTDALIDFHRRPAAGGVGMTTVAYCAVQPEGRTERGQLWMRPEVVPGLRRLTDAIHAEGA</sequence>
<proteinExistence type="predicted"/>
<protein>
    <submittedName>
        <fullName evidence="4">NADH:flavin oxidoreductase</fullName>
    </submittedName>
</protein>
<dbReference type="PANTHER" id="PTHR43656">
    <property type="entry name" value="BINDING OXIDOREDUCTASE, PUTATIVE (AFU_ORTHOLOGUE AFUA_2G08260)-RELATED"/>
    <property type="match status" value="1"/>
</dbReference>
<organism evidence="4 5">
    <name type="scientific">Prescottella agglutinans</name>
    <dbReference type="NCBI Taxonomy" id="1644129"/>
    <lineage>
        <taxon>Bacteria</taxon>
        <taxon>Bacillati</taxon>
        <taxon>Actinomycetota</taxon>
        <taxon>Actinomycetes</taxon>
        <taxon>Mycobacteriales</taxon>
        <taxon>Nocardiaceae</taxon>
        <taxon>Prescottella</taxon>
    </lineage>
</organism>
<evidence type="ECO:0000259" key="3">
    <source>
        <dbReference type="Pfam" id="PF00724"/>
    </source>
</evidence>
<dbReference type="EMBL" id="RKLP01000012">
    <property type="protein sequence ID" value="RVW07617.1"/>
    <property type="molecule type" value="Genomic_DNA"/>
</dbReference>
<dbReference type="SUPFAM" id="SSF51395">
    <property type="entry name" value="FMN-linked oxidoreductases"/>
    <property type="match status" value="1"/>
</dbReference>